<dbReference type="GO" id="GO:0062054">
    <property type="term" value="F:fluoride channel activity"/>
    <property type="evidence" value="ECO:0007669"/>
    <property type="project" value="UniProtKB-UniRule"/>
</dbReference>
<sequence>MIINGLYVAIGAFFGAMARFGLSSFSKKKYPSDFPLGTLLVNLIGSFLLGIINGKEPDAMWALLLGTGFMGSFTTFSTFKVENIELHFKRKWKIVTMFLAISYTFGILLAFAGMQIGYQMK</sequence>
<dbReference type="PANTHER" id="PTHR28259">
    <property type="entry name" value="FLUORIDE EXPORT PROTEIN 1-RELATED"/>
    <property type="match status" value="1"/>
</dbReference>
<gene>
    <name evidence="14" type="primary">fluC</name>
    <name evidence="14" type="synonym">crcB</name>
    <name evidence="15" type="ORF">DFR59_102247</name>
</gene>
<comment type="subcellular location">
    <subcellularLocation>
        <location evidence="1 14">Cell membrane</location>
        <topology evidence="1 14">Multi-pass membrane protein</topology>
    </subcellularLocation>
</comment>
<name>A0A370GPK5_9BACI</name>
<dbReference type="GO" id="GO:0140114">
    <property type="term" value="P:cellular detoxification of fluoride"/>
    <property type="evidence" value="ECO:0007669"/>
    <property type="project" value="UniProtKB-UniRule"/>
</dbReference>
<dbReference type="NCBIfam" id="NF010801">
    <property type="entry name" value="PRK14205.1"/>
    <property type="match status" value="1"/>
</dbReference>
<keyword evidence="6 14" id="KW-1133">Transmembrane helix</keyword>
<dbReference type="GO" id="GO:0005886">
    <property type="term" value="C:plasma membrane"/>
    <property type="evidence" value="ECO:0007669"/>
    <property type="project" value="UniProtKB-SubCell"/>
</dbReference>
<evidence type="ECO:0000256" key="6">
    <source>
        <dbReference type="ARBA" id="ARBA00022989"/>
    </source>
</evidence>
<keyword evidence="7 14" id="KW-0915">Sodium</keyword>
<keyword evidence="4 14" id="KW-0812">Transmembrane</keyword>
<comment type="catalytic activity">
    <reaction evidence="12">
        <text>fluoride(in) = fluoride(out)</text>
        <dbReference type="Rhea" id="RHEA:76159"/>
        <dbReference type="ChEBI" id="CHEBI:17051"/>
    </reaction>
    <physiologicalReaction direction="left-to-right" evidence="12">
        <dbReference type="Rhea" id="RHEA:76160"/>
    </physiologicalReaction>
</comment>
<evidence type="ECO:0000256" key="4">
    <source>
        <dbReference type="ARBA" id="ARBA00022692"/>
    </source>
</evidence>
<evidence type="ECO:0000313" key="16">
    <source>
        <dbReference type="Proteomes" id="UP000255326"/>
    </source>
</evidence>
<accession>A0A370GPK5</accession>
<keyword evidence="5 14" id="KW-0479">Metal-binding</keyword>
<evidence type="ECO:0000313" key="15">
    <source>
        <dbReference type="EMBL" id="RDI45617.1"/>
    </source>
</evidence>
<feature type="transmembrane region" description="Helical" evidence="14">
    <location>
        <begin position="34"/>
        <end position="53"/>
    </location>
</feature>
<feature type="transmembrane region" description="Helical" evidence="14">
    <location>
        <begin position="59"/>
        <end position="82"/>
    </location>
</feature>
<comment type="caution">
    <text evidence="15">The sequence shown here is derived from an EMBL/GenBank/DDBJ whole genome shotgun (WGS) entry which is preliminary data.</text>
</comment>
<evidence type="ECO:0000256" key="10">
    <source>
        <dbReference type="ARBA" id="ARBA00023303"/>
    </source>
</evidence>
<evidence type="ECO:0000256" key="13">
    <source>
        <dbReference type="ARBA" id="ARBA00049940"/>
    </source>
</evidence>
<dbReference type="NCBIfam" id="TIGR00494">
    <property type="entry name" value="crcB"/>
    <property type="match status" value="1"/>
</dbReference>
<dbReference type="Pfam" id="PF02537">
    <property type="entry name" value="CRCB"/>
    <property type="match status" value="1"/>
</dbReference>
<evidence type="ECO:0000256" key="7">
    <source>
        <dbReference type="ARBA" id="ARBA00023053"/>
    </source>
</evidence>
<dbReference type="OrthoDB" id="9815830at2"/>
<evidence type="ECO:0000256" key="14">
    <source>
        <dbReference type="HAMAP-Rule" id="MF_00454"/>
    </source>
</evidence>
<evidence type="ECO:0000256" key="5">
    <source>
        <dbReference type="ARBA" id="ARBA00022723"/>
    </source>
</evidence>
<organism evidence="15 16">
    <name type="scientific">Falsibacillus pallidus</name>
    <dbReference type="NCBI Taxonomy" id="493781"/>
    <lineage>
        <taxon>Bacteria</taxon>
        <taxon>Bacillati</taxon>
        <taxon>Bacillota</taxon>
        <taxon>Bacilli</taxon>
        <taxon>Bacillales</taxon>
        <taxon>Bacillaceae</taxon>
        <taxon>Falsibacillus</taxon>
    </lineage>
</organism>
<evidence type="ECO:0000256" key="9">
    <source>
        <dbReference type="ARBA" id="ARBA00023136"/>
    </source>
</evidence>
<comment type="similarity">
    <text evidence="11 14">Belongs to the fluoride channel Fluc/FEX (TC 1.A.43) family.</text>
</comment>
<feature type="binding site" evidence="14">
    <location>
        <position position="74"/>
    </location>
    <ligand>
        <name>Na(+)</name>
        <dbReference type="ChEBI" id="CHEBI:29101"/>
        <note>structural</note>
    </ligand>
</feature>
<evidence type="ECO:0000256" key="3">
    <source>
        <dbReference type="ARBA" id="ARBA00022475"/>
    </source>
</evidence>
<reference evidence="15 16" key="1">
    <citation type="submission" date="2018-07" db="EMBL/GenBank/DDBJ databases">
        <title>Genomic Encyclopedia of Type Strains, Phase IV (KMG-IV): sequencing the most valuable type-strain genomes for metagenomic binning, comparative biology and taxonomic classification.</title>
        <authorList>
            <person name="Goeker M."/>
        </authorList>
    </citation>
    <scope>NUCLEOTIDE SEQUENCE [LARGE SCALE GENOMIC DNA]</scope>
    <source>
        <strain evidence="15 16">DSM 25281</strain>
    </source>
</reference>
<evidence type="ECO:0000256" key="8">
    <source>
        <dbReference type="ARBA" id="ARBA00023065"/>
    </source>
</evidence>
<dbReference type="PANTHER" id="PTHR28259:SF16">
    <property type="entry name" value="FLUORIDE-SPECIFIC ION CHANNEL FLUC 2"/>
    <property type="match status" value="1"/>
</dbReference>
<feature type="binding site" evidence="14">
    <location>
        <position position="71"/>
    </location>
    <ligand>
        <name>Na(+)</name>
        <dbReference type="ChEBI" id="CHEBI:29101"/>
        <note>structural</note>
    </ligand>
</feature>
<evidence type="ECO:0000256" key="11">
    <source>
        <dbReference type="ARBA" id="ARBA00035120"/>
    </source>
</evidence>
<protein>
    <recommendedName>
        <fullName evidence="14">Fluoride-specific ion channel FluC</fullName>
    </recommendedName>
</protein>
<keyword evidence="16" id="KW-1185">Reference proteome</keyword>
<dbReference type="RefSeq" id="WP_114744453.1">
    <property type="nucleotide sequence ID" value="NZ_QQAY01000002.1"/>
</dbReference>
<evidence type="ECO:0000256" key="1">
    <source>
        <dbReference type="ARBA" id="ARBA00004651"/>
    </source>
</evidence>
<dbReference type="AlphaFoldDB" id="A0A370GPK5"/>
<dbReference type="GO" id="GO:0046872">
    <property type="term" value="F:metal ion binding"/>
    <property type="evidence" value="ECO:0007669"/>
    <property type="project" value="UniProtKB-KW"/>
</dbReference>
<comment type="activity regulation">
    <text evidence="14">Na(+) is not transported, but it plays an essential structural role and its presence is essential for fluoride channel function.</text>
</comment>
<keyword evidence="10 14" id="KW-0407">Ion channel</keyword>
<keyword evidence="2 14" id="KW-0813">Transport</keyword>
<dbReference type="EMBL" id="QQAY01000002">
    <property type="protein sequence ID" value="RDI45617.1"/>
    <property type="molecule type" value="Genomic_DNA"/>
</dbReference>
<comment type="function">
    <text evidence="13 14">Fluoride-specific ion channel. Important for reducing fluoride concentration in the cell, thus reducing its toxicity.</text>
</comment>
<evidence type="ECO:0000256" key="12">
    <source>
        <dbReference type="ARBA" id="ARBA00035585"/>
    </source>
</evidence>
<feature type="transmembrane region" description="Helical" evidence="14">
    <location>
        <begin position="6"/>
        <end position="22"/>
    </location>
</feature>
<evidence type="ECO:0000256" key="2">
    <source>
        <dbReference type="ARBA" id="ARBA00022448"/>
    </source>
</evidence>
<keyword evidence="8 14" id="KW-0406">Ion transport</keyword>
<dbReference type="InterPro" id="IPR003691">
    <property type="entry name" value="FluC"/>
</dbReference>
<keyword evidence="3 14" id="KW-1003">Cell membrane</keyword>
<dbReference type="Proteomes" id="UP000255326">
    <property type="component" value="Unassembled WGS sequence"/>
</dbReference>
<keyword evidence="9 14" id="KW-0472">Membrane</keyword>
<dbReference type="HAMAP" id="MF_00454">
    <property type="entry name" value="FluC"/>
    <property type="match status" value="1"/>
</dbReference>
<proteinExistence type="inferred from homology"/>
<feature type="transmembrane region" description="Helical" evidence="14">
    <location>
        <begin position="94"/>
        <end position="118"/>
    </location>
</feature>